<dbReference type="AlphaFoldDB" id="A0A244CQJ2"/>
<organism evidence="1 2">
    <name type="scientific">Pseudoalteromonas ulvae</name>
    <dbReference type="NCBI Taxonomy" id="107327"/>
    <lineage>
        <taxon>Bacteria</taxon>
        <taxon>Pseudomonadati</taxon>
        <taxon>Pseudomonadota</taxon>
        <taxon>Gammaproteobacteria</taxon>
        <taxon>Alteromonadales</taxon>
        <taxon>Pseudoalteromonadaceae</taxon>
        <taxon>Pseudoalteromonas</taxon>
    </lineage>
</organism>
<evidence type="ECO:0000313" key="1">
    <source>
        <dbReference type="EMBL" id="OUL57865.1"/>
    </source>
</evidence>
<proteinExistence type="predicted"/>
<evidence type="ECO:0000313" key="2">
    <source>
        <dbReference type="Proteomes" id="UP000194841"/>
    </source>
</evidence>
<dbReference type="EMBL" id="MWPV01000003">
    <property type="protein sequence ID" value="OUL57865.1"/>
    <property type="molecule type" value="Genomic_DNA"/>
</dbReference>
<reference evidence="1 2" key="1">
    <citation type="submission" date="2017-02" db="EMBL/GenBank/DDBJ databases">
        <title>Pseudoalteromonas ulvae TC14 Genome.</title>
        <authorList>
            <person name="Molmeret M."/>
        </authorList>
    </citation>
    <scope>NUCLEOTIDE SEQUENCE [LARGE SCALE GENOMIC DNA]</scope>
    <source>
        <strain evidence="1">TC14</strain>
    </source>
</reference>
<dbReference type="InterPro" id="IPR021700">
    <property type="entry name" value="DUF3283"/>
</dbReference>
<name>A0A244CQJ2_PSEDV</name>
<comment type="caution">
    <text evidence="1">The sequence shown here is derived from an EMBL/GenBank/DDBJ whole genome shotgun (WGS) entry which is preliminary data.</text>
</comment>
<sequence>MSYNLCLLSRNDKYQIQLEYEASYWAYQVKKGKKTRDVVYSTILSRSVSEQDFLKRQFEQYLSMM</sequence>
<dbReference type="RefSeq" id="WP_086744446.1">
    <property type="nucleotide sequence ID" value="NZ_MWPV01000003.1"/>
</dbReference>
<gene>
    <name evidence="1" type="ORF">B1199_12490</name>
</gene>
<dbReference type="Proteomes" id="UP000194841">
    <property type="component" value="Unassembled WGS sequence"/>
</dbReference>
<protein>
    <recommendedName>
        <fullName evidence="3">DUF3283 domain-containing protein</fullName>
    </recommendedName>
</protein>
<keyword evidence="2" id="KW-1185">Reference proteome</keyword>
<dbReference type="OrthoDB" id="6303224at2"/>
<accession>A0A244CQJ2</accession>
<dbReference type="Pfam" id="PF11686">
    <property type="entry name" value="DUF3283"/>
    <property type="match status" value="1"/>
</dbReference>
<evidence type="ECO:0008006" key="3">
    <source>
        <dbReference type="Google" id="ProtNLM"/>
    </source>
</evidence>